<comment type="caution">
    <text evidence="2">The sequence shown here is derived from an EMBL/GenBank/DDBJ whole genome shotgun (WGS) entry which is preliminary data.</text>
</comment>
<name>A0A371B4N6_9SPHN</name>
<keyword evidence="3" id="KW-1185">Reference proteome</keyword>
<reference evidence="3" key="1">
    <citation type="submission" date="2018-08" db="EMBL/GenBank/DDBJ databases">
        <authorList>
            <person name="Kim S.-J."/>
            <person name="Jung G.-Y."/>
        </authorList>
    </citation>
    <scope>NUCLEOTIDE SEQUENCE [LARGE SCALE GENOMIC DNA]</scope>
    <source>
        <strain evidence="3">GY_G</strain>
    </source>
</reference>
<dbReference type="AlphaFoldDB" id="A0A371B4N6"/>
<proteinExistence type="predicted"/>
<evidence type="ECO:0000313" key="2">
    <source>
        <dbReference type="EMBL" id="RDV02520.1"/>
    </source>
</evidence>
<accession>A0A371B4N6</accession>
<feature type="region of interest" description="Disordered" evidence="1">
    <location>
        <begin position="29"/>
        <end position="71"/>
    </location>
</feature>
<protein>
    <submittedName>
        <fullName evidence="2">Uncharacterized protein</fullName>
    </submittedName>
</protein>
<dbReference type="Proteomes" id="UP000263833">
    <property type="component" value="Unassembled WGS sequence"/>
</dbReference>
<feature type="compositionally biased region" description="Basic and acidic residues" evidence="1">
    <location>
        <begin position="29"/>
        <end position="38"/>
    </location>
</feature>
<gene>
    <name evidence="2" type="ORF">DXH95_11145</name>
</gene>
<organism evidence="2 3">
    <name type="scientific">Sphingorhabdus pulchriflava</name>
    <dbReference type="NCBI Taxonomy" id="2292257"/>
    <lineage>
        <taxon>Bacteria</taxon>
        <taxon>Pseudomonadati</taxon>
        <taxon>Pseudomonadota</taxon>
        <taxon>Alphaproteobacteria</taxon>
        <taxon>Sphingomonadales</taxon>
        <taxon>Sphingomonadaceae</taxon>
        <taxon>Sphingorhabdus</taxon>
    </lineage>
</organism>
<sequence length="71" mass="7874">MPAFASPAFATHAPVLFKPVKTQPILLAKERADRESSTDNKPLFCRPAIKPMSEGRVNRSTNCPKPRPILM</sequence>
<dbReference type="EMBL" id="QRGP01000002">
    <property type="protein sequence ID" value="RDV02520.1"/>
    <property type="molecule type" value="Genomic_DNA"/>
</dbReference>
<dbReference type="RefSeq" id="WP_115549625.1">
    <property type="nucleotide sequence ID" value="NZ_QRGP01000002.1"/>
</dbReference>
<evidence type="ECO:0000313" key="3">
    <source>
        <dbReference type="Proteomes" id="UP000263833"/>
    </source>
</evidence>
<evidence type="ECO:0000256" key="1">
    <source>
        <dbReference type="SAM" id="MobiDB-lite"/>
    </source>
</evidence>